<keyword evidence="8" id="KW-0812">Transmembrane</keyword>
<evidence type="ECO:0000256" key="7">
    <source>
        <dbReference type="ARBA" id="ARBA00023315"/>
    </source>
</evidence>
<reference evidence="10" key="2">
    <citation type="submission" date="2015-09" db="EMBL/GenBank/DDBJ databases">
        <authorList>
            <person name="Jackson K.R."/>
            <person name="Lunt B.L."/>
            <person name="Fisher J.N.B."/>
            <person name="Gardner A.V."/>
            <person name="Bailey M.E."/>
            <person name="Deus L.M."/>
            <person name="Earl A.S."/>
            <person name="Gibby P.D."/>
            <person name="Hartmann K.A."/>
            <person name="Liu J.E."/>
            <person name="Manci A.M."/>
            <person name="Nielsen D.A."/>
            <person name="Solomon M.B."/>
            <person name="Breakwell D.P."/>
            <person name="Burnett S.H."/>
            <person name="Grose J.H."/>
        </authorList>
    </citation>
    <scope>NUCLEOTIDE SEQUENCE</scope>
</reference>
<sequence>MAIAAAAVIFLFGLIFFASGLIINLFQALCFVLIRPLSKNAYRRINRVFAELLLSELLCLFDWWAGAKLKLFTDPETFRLMGKEHALVIINHMTELDWMVGWVMGQHFGCLGSIISVAKKSTKFLPVLGWSMWFSEYLYLERSWAKDKSTLKSHIERLIDYPLPFWLVIFVEGTRFTRTKLLAAQQYAVSSGLPVPRNVLIPRTKGFVSCVSHMRSFVPAVYDVTVAFPKTSPPPTLLNLFEGQSIMLHVHIKRHAMKDLPESDDAVAEWCRDKFVEKDALLDKHNAEDTFSGQEVRHTGSRQLKSLLVVISWVVVTTFGALKFLQWSSWKGKAFSAIGLGIVTLLMHVLILSSQAERSNPAEVAQAKLKTGLSISKKVTDKEN</sequence>
<feature type="transmembrane region" description="Helical" evidence="8">
    <location>
        <begin position="334"/>
        <end position="352"/>
    </location>
</feature>
<dbReference type="Pfam" id="PF16076">
    <property type="entry name" value="Acyltransf_C"/>
    <property type="match status" value="1"/>
</dbReference>
<evidence type="ECO:0000256" key="4">
    <source>
        <dbReference type="ARBA" id="ARBA00008655"/>
    </source>
</evidence>
<comment type="pathway">
    <text evidence="2">Phospholipid metabolism; CDP-diacylglycerol biosynthesis; CDP-diacylglycerol from sn-glycerol 3-phosphate: step 2/3.</text>
</comment>
<dbReference type="UniPathway" id="UPA00557">
    <property type="reaction ID" value="UER00613"/>
</dbReference>
<protein>
    <recommendedName>
        <fullName evidence="5">1-acylglycerol-3-phosphate O-acyltransferase</fullName>
        <ecNumber evidence="5">2.3.1.51</ecNumber>
    </recommendedName>
</protein>
<evidence type="ECO:0000256" key="8">
    <source>
        <dbReference type="SAM" id="Phobius"/>
    </source>
</evidence>
<dbReference type="InterPro" id="IPR002123">
    <property type="entry name" value="Plipid/glycerol_acylTrfase"/>
</dbReference>
<keyword evidence="8" id="KW-0472">Membrane</keyword>
<keyword evidence="8" id="KW-1133">Transmembrane helix</keyword>
<feature type="transmembrane region" description="Helical" evidence="8">
    <location>
        <begin position="307"/>
        <end position="328"/>
    </location>
</feature>
<dbReference type="SMART" id="SM00563">
    <property type="entry name" value="PlsC"/>
    <property type="match status" value="1"/>
</dbReference>
<dbReference type="GO" id="GO:0003841">
    <property type="term" value="F:1-acylglycerol-3-phosphate O-acyltransferase activity"/>
    <property type="evidence" value="ECO:0007669"/>
    <property type="project" value="UniProtKB-EC"/>
</dbReference>
<dbReference type="SUPFAM" id="SSF69593">
    <property type="entry name" value="Glycerol-3-phosphate (1)-acyltransferase"/>
    <property type="match status" value="1"/>
</dbReference>
<reference evidence="10" key="1">
    <citation type="journal article" date="2015" name="Plant J.">
        <title>Structurally divergent lysophosphatidic acid acyltransferases with high selectivity for saturated medium chain fatty acids from Cuphea seeds.</title>
        <authorList>
            <person name="Kim H.J."/>
            <person name="Silva J.E."/>
            <person name="Iskandarov U."/>
            <person name="Andersson M."/>
            <person name="Cahoon R.E."/>
            <person name="Mockaitis K."/>
            <person name="Cahoon E.B."/>
        </authorList>
    </citation>
    <scope>NUCLEOTIDE SEQUENCE</scope>
</reference>
<feature type="transmembrane region" description="Helical" evidence="8">
    <location>
        <begin position="6"/>
        <end position="34"/>
    </location>
</feature>
<dbReference type="InterPro" id="IPR032098">
    <property type="entry name" value="Acyltransf_C"/>
</dbReference>
<organism evidence="10">
    <name type="scientific">Cuphea viscosissima</name>
    <name type="common">Blue waxweed</name>
    <dbReference type="NCBI Taxonomy" id="857185"/>
    <lineage>
        <taxon>Eukaryota</taxon>
        <taxon>Viridiplantae</taxon>
        <taxon>Streptophyta</taxon>
        <taxon>Embryophyta</taxon>
        <taxon>Tracheophyta</taxon>
        <taxon>Spermatophyta</taxon>
        <taxon>Magnoliopsida</taxon>
        <taxon>eudicotyledons</taxon>
        <taxon>Gunneridae</taxon>
        <taxon>Pentapetalae</taxon>
        <taxon>rosids</taxon>
        <taxon>malvids</taxon>
        <taxon>Myrtales</taxon>
        <taxon>Lythraceae</taxon>
        <taxon>Cuphea</taxon>
    </lineage>
</organism>
<dbReference type="EC" id="2.3.1.51" evidence="5"/>
<keyword evidence="6 10" id="KW-0808">Transferase</keyword>
<evidence type="ECO:0000256" key="6">
    <source>
        <dbReference type="ARBA" id="ARBA00022679"/>
    </source>
</evidence>
<comment type="similarity">
    <text evidence="4">Belongs to the 1-acyl-sn-glycerol-3-phosphate acyltransferase family.</text>
</comment>
<dbReference type="EMBL" id="KT694310">
    <property type="protein sequence ID" value="ALM22867.1"/>
    <property type="molecule type" value="mRNA"/>
</dbReference>
<evidence type="ECO:0000256" key="3">
    <source>
        <dbReference type="ARBA" id="ARBA00005189"/>
    </source>
</evidence>
<evidence type="ECO:0000313" key="10">
    <source>
        <dbReference type="EMBL" id="ALM22867.1"/>
    </source>
</evidence>
<comment type="catalytic activity">
    <reaction evidence="1">
        <text>a 1-acyl-sn-glycero-3-phosphate + an acyl-CoA = a 1,2-diacyl-sn-glycero-3-phosphate + CoA</text>
        <dbReference type="Rhea" id="RHEA:19709"/>
        <dbReference type="ChEBI" id="CHEBI:57287"/>
        <dbReference type="ChEBI" id="CHEBI:57970"/>
        <dbReference type="ChEBI" id="CHEBI:58342"/>
        <dbReference type="ChEBI" id="CHEBI:58608"/>
        <dbReference type="EC" id="2.3.1.51"/>
    </reaction>
</comment>
<evidence type="ECO:0000256" key="1">
    <source>
        <dbReference type="ARBA" id="ARBA00001141"/>
    </source>
</evidence>
<name>A0A0S1TKL1_CUPVI</name>
<comment type="pathway">
    <text evidence="3">Lipid metabolism.</text>
</comment>
<dbReference type="PANTHER" id="PTHR10983">
    <property type="entry name" value="1-ACYLGLYCEROL-3-PHOSPHATE ACYLTRANSFERASE-RELATED"/>
    <property type="match status" value="1"/>
</dbReference>
<proteinExistence type="evidence at transcript level"/>
<dbReference type="Pfam" id="PF01553">
    <property type="entry name" value="Acyltransferase"/>
    <property type="match status" value="1"/>
</dbReference>
<feature type="domain" description="Phospholipid/glycerol acyltransferase" evidence="9">
    <location>
        <begin position="86"/>
        <end position="208"/>
    </location>
</feature>
<evidence type="ECO:0000256" key="2">
    <source>
        <dbReference type="ARBA" id="ARBA00004728"/>
    </source>
</evidence>
<evidence type="ECO:0000256" key="5">
    <source>
        <dbReference type="ARBA" id="ARBA00013211"/>
    </source>
</evidence>
<dbReference type="AlphaFoldDB" id="A0A0S1TKL1"/>
<evidence type="ECO:0000259" key="9">
    <source>
        <dbReference type="SMART" id="SM00563"/>
    </source>
</evidence>
<dbReference type="CDD" id="cd07990">
    <property type="entry name" value="LPLAT_LCLAT1-like"/>
    <property type="match status" value="1"/>
</dbReference>
<keyword evidence="7 10" id="KW-0012">Acyltransferase</keyword>
<dbReference type="PANTHER" id="PTHR10983:SF24">
    <property type="entry name" value="1-ACYLGLYCEROL-3-PHOSPHATE O-ACYLTRANSFERASE 3, ISOFORM E-RELATED"/>
    <property type="match status" value="1"/>
</dbReference>
<accession>A0A0S1TKL1</accession>
<dbReference type="GO" id="GO:0016024">
    <property type="term" value="P:CDP-diacylglycerol biosynthetic process"/>
    <property type="evidence" value="ECO:0007669"/>
    <property type="project" value="UniProtKB-UniPathway"/>
</dbReference>
<dbReference type="GO" id="GO:0012505">
    <property type="term" value="C:endomembrane system"/>
    <property type="evidence" value="ECO:0007669"/>
    <property type="project" value="TreeGrafter"/>
</dbReference>